<dbReference type="GO" id="GO:0046872">
    <property type="term" value="F:metal ion binding"/>
    <property type="evidence" value="ECO:0007669"/>
    <property type="project" value="UniProtKB-KW"/>
</dbReference>
<dbReference type="InterPro" id="IPR014883">
    <property type="entry name" value="VRR_NUC"/>
</dbReference>
<name>A0A317XQ57_9BASI</name>
<dbReference type="GO" id="GO:0036297">
    <property type="term" value="P:interstrand cross-link repair"/>
    <property type="evidence" value="ECO:0007669"/>
    <property type="project" value="InterPro"/>
</dbReference>
<comment type="catalytic activity">
    <reaction evidence="1 8">
        <text>Hydrolytically removes 5'-nucleotides successively from the 3'-hydroxy termini of 3'-hydroxy-terminated oligonucleotides.</text>
        <dbReference type="EC" id="3.1.4.1"/>
    </reaction>
</comment>
<comment type="similarity">
    <text evidence="2 8">Belongs to the FAN1 family.</text>
</comment>
<dbReference type="InParanoid" id="A0A317XQ57"/>
<keyword evidence="12" id="KW-1185">Reference proteome</keyword>
<dbReference type="PANTHER" id="PTHR15749:SF4">
    <property type="entry name" value="FANCONI-ASSOCIATED NUCLEASE 1"/>
    <property type="match status" value="1"/>
</dbReference>
<evidence type="ECO:0000256" key="7">
    <source>
        <dbReference type="ARBA" id="ARBA00023211"/>
    </source>
</evidence>
<feature type="compositionally biased region" description="Basic and acidic residues" evidence="9">
    <location>
        <begin position="165"/>
        <end position="189"/>
    </location>
</feature>
<accession>A0A317XQ57</accession>
<dbReference type="InterPro" id="IPR033315">
    <property type="entry name" value="Fan1-like"/>
</dbReference>
<keyword evidence="5 8" id="KW-0378">Hydrolase</keyword>
<keyword evidence="8" id="KW-0227">DNA damage</keyword>
<feature type="region of interest" description="Disordered" evidence="9">
    <location>
        <begin position="412"/>
        <end position="453"/>
    </location>
</feature>
<keyword evidence="3 8" id="KW-0540">Nuclease</keyword>
<evidence type="ECO:0000256" key="5">
    <source>
        <dbReference type="ARBA" id="ARBA00022801"/>
    </source>
</evidence>
<dbReference type="CDD" id="cd22326">
    <property type="entry name" value="FAN1-like"/>
    <property type="match status" value="1"/>
</dbReference>
<evidence type="ECO:0000256" key="3">
    <source>
        <dbReference type="ARBA" id="ARBA00022722"/>
    </source>
</evidence>
<evidence type="ECO:0000313" key="12">
    <source>
        <dbReference type="Proteomes" id="UP000246740"/>
    </source>
</evidence>
<dbReference type="GO" id="GO:0004528">
    <property type="term" value="F:phosphodiesterase I activity"/>
    <property type="evidence" value="ECO:0007669"/>
    <property type="project" value="UniProtKB-EC"/>
</dbReference>
<dbReference type="FunCoup" id="A0A317XQ57">
    <property type="interactions" value="259"/>
</dbReference>
<dbReference type="STRING" id="1882483.A0A317XQ57"/>
<dbReference type="GO" id="GO:0005634">
    <property type="term" value="C:nucleus"/>
    <property type="evidence" value="ECO:0007669"/>
    <property type="project" value="UniProtKB-SubCell"/>
</dbReference>
<comment type="function">
    <text evidence="8">Nuclease required for the repair of DNA interstrand cross-links (ICL). Acts as a 5'-3' exonuclease that anchors at a cut end of DNA and cleaves DNA successively at every third nucleotide, allowing to excise an ICL from one strand through flanking incisions.</text>
</comment>
<feature type="compositionally biased region" description="Polar residues" evidence="9">
    <location>
        <begin position="82"/>
        <end position="99"/>
    </location>
</feature>
<dbReference type="InterPro" id="IPR049126">
    <property type="entry name" value="FAN1-like_TPR"/>
</dbReference>
<dbReference type="EC" id="3.1.4.1" evidence="8"/>
<evidence type="ECO:0000259" key="10">
    <source>
        <dbReference type="SMART" id="SM00990"/>
    </source>
</evidence>
<dbReference type="GO" id="GO:0017108">
    <property type="term" value="F:5'-flap endonuclease activity"/>
    <property type="evidence" value="ECO:0007669"/>
    <property type="project" value="TreeGrafter"/>
</dbReference>
<keyword evidence="6 8" id="KW-0460">Magnesium</keyword>
<feature type="compositionally biased region" description="Basic and acidic residues" evidence="9">
    <location>
        <begin position="41"/>
        <end position="81"/>
    </location>
</feature>
<dbReference type="PANTHER" id="PTHR15749">
    <property type="entry name" value="FANCONI-ASSOCIATED NUCLEASE 1"/>
    <property type="match status" value="1"/>
</dbReference>
<feature type="region of interest" description="Disordered" evidence="9">
    <location>
        <begin position="513"/>
        <end position="550"/>
    </location>
</feature>
<sequence length="1180" mass="132416">MLGIGSRTGRPQYGTEQCSTVQYSPLQSTTSQSSSCARHQANRERVQRDEAIAARTQAEEKAASVRADSEARIELLRRRANQDSSQNIRSSATSDSVELNKSRSRHRERVYEEDSPGQGSTRAKSRAHEDRTQIGSRVPRVTKRPRQEYSLARPADELEPWYADPDLKNGSERRKTADQQLEEAFRDSSSKSSNDPLKAMESFLAQHTIGTSQAPLGITPKTEETTGDCTGNMEDMGHHSTSTSVETKVEKKQEVDAKRENDEAPSNSIFYRPGSRTSMYPELFQQMVCTVLESESYLFSNAELDILSSFFMLSYPARYLFVRLLQRKRNTWYRLDRLSNYQGEVGDLQAAKEELANSIGEPSTRCPKVEPARVEEQQRRTDALLNADDKENLTLTLPSLQKELRLDETTGLPIRTTYHHQQKRPLVDSTARQQPKLPNSTTDRMGEPQSAPTEAALDRFVLTERDMRGGTEESLSLLTIEELKLIAKNLGITKLGTTRAQILSTLTATKSQSTLFGSPTKTSGKSQSQDGSPKGARQLTLNFGSSGKKKAQTSRLNDELSAVLGGGCIQVLPAVRSLVDRVALVYYRGNLLGSAALTTAILSRSRIRNYPSYSYKRTAFLFPSRDHLIAFERALDIEAQMEQLIQFGKSEADFRAALALFDSVWDEWCACVQECTSAHPEGIDKLVYHRMRYHPGWVLTRIVYKGATVLARFKMHDREKQVLGALLDQKVFRRGRRGDWYDRLALITALHSPDARKGKREALQISIRGIQDPDTHLIYHDTLQRRIGRLESQLRIPRSEQHDFSYAKLKKTTEEFFKGTRLDSMLETDEKTNEPVTAMSRFLQQQNPSPPPAPQNRTSTKRGSPSRTKSESPSPTKLSPTAEKSGFQIRKPLFKRVKVETYSEPSHGKAPASDVQHEGVADVPGLGAVKKEDEELDDISWDEITAPAPDATSLALVSGGDGPSTVSSSTRRSMRSLWRGLDNAPCHVEQLCLQHYALQGFKGYHCEGKLLTMIFVMVMWDVLFLDSVPGSFETQYQSAPLDLGSDAFPIVRSAEMRARYDHIERTGGLDLIAAVDERERPRKTWAVGCRWDMFGRDDLLEVAECMGGRAISIVCQMLAEEWDHCSSGMPDLVIWRMSDKTVRFVEIKGPGDRLSETQKVWIDILLRAGVEVQVGLVVEA</sequence>
<feature type="compositionally biased region" description="Polar residues" evidence="9">
    <location>
        <begin position="14"/>
        <end position="26"/>
    </location>
</feature>
<dbReference type="EMBL" id="KZ819193">
    <property type="protein sequence ID" value="PWZ00222.1"/>
    <property type="molecule type" value="Genomic_DNA"/>
</dbReference>
<feature type="region of interest" description="Disordered" evidence="9">
    <location>
        <begin position="237"/>
        <end position="270"/>
    </location>
</feature>
<keyword evidence="8" id="KW-0539">Nucleus</keyword>
<keyword evidence="4 8" id="KW-0479">Metal-binding</keyword>
<dbReference type="SMART" id="SM00990">
    <property type="entry name" value="VRR_NUC"/>
    <property type="match status" value="1"/>
</dbReference>
<dbReference type="GO" id="GO:0070336">
    <property type="term" value="F:flap-structured DNA binding"/>
    <property type="evidence" value="ECO:0007669"/>
    <property type="project" value="TreeGrafter"/>
</dbReference>
<comment type="cofactor">
    <cofactor evidence="8">
        <name>Mg(2+)</name>
        <dbReference type="ChEBI" id="CHEBI:18420"/>
    </cofactor>
    <cofactor evidence="8">
        <name>Mn(2+)</name>
        <dbReference type="ChEBI" id="CHEBI:29035"/>
    </cofactor>
</comment>
<comment type="subcellular location">
    <subcellularLocation>
        <location evidence="8">Nucleus</location>
    </subcellularLocation>
</comment>
<dbReference type="Pfam" id="PF21315">
    <property type="entry name" value="FAN1_HTH"/>
    <property type="match status" value="1"/>
</dbReference>
<evidence type="ECO:0000256" key="4">
    <source>
        <dbReference type="ARBA" id="ARBA00022723"/>
    </source>
</evidence>
<dbReference type="Gene3D" id="3.40.1350.10">
    <property type="match status" value="1"/>
</dbReference>
<reference evidence="11 12" key="1">
    <citation type="journal article" date="2018" name="Mol. Biol. Evol.">
        <title>Broad Genomic Sampling Reveals a Smut Pathogenic Ancestry of the Fungal Clade Ustilaginomycotina.</title>
        <authorList>
            <person name="Kijpornyongpan T."/>
            <person name="Mondo S.J."/>
            <person name="Barry K."/>
            <person name="Sandor L."/>
            <person name="Lee J."/>
            <person name="Lipzen A."/>
            <person name="Pangilinan J."/>
            <person name="LaButti K."/>
            <person name="Hainaut M."/>
            <person name="Henrissat B."/>
            <person name="Grigoriev I.V."/>
            <person name="Spatafora J.W."/>
            <person name="Aime M.C."/>
        </authorList>
    </citation>
    <scope>NUCLEOTIDE SEQUENCE [LARGE SCALE GENOMIC DNA]</scope>
    <source>
        <strain evidence="11 12">MCA 3645</strain>
    </source>
</reference>
<dbReference type="InterPro" id="IPR049125">
    <property type="entry name" value="FAN1-like_WH"/>
</dbReference>
<keyword evidence="7 8" id="KW-0464">Manganese</keyword>
<keyword evidence="8" id="KW-0234">DNA repair</keyword>
<proteinExistence type="inferred from homology"/>
<dbReference type="OrthoDB" id="258143at2759"/>
<dbReference type="AlphaFoldDB" id="A0A317XQ57"/>
<feature type="domain" description="VRR-NUC" evidence="10">
    <location>
        <begin position="1063"/>
        <end position="1179"/>
    </location>
</feature>
<evidence type="ECO:0000256" key="6">
    <source>
        <dbReference type="ARBA" id="ARBA00022842"/>
    </source>
</evidence>
<protein>
    <recommendedName>
        <fullName evidence="8">Fanconi-associated nuclease</fullName>
        <ecNumber evidence="8">3.1.4.1</ecNumber>
    </recommendedName>
</protein>
<evidence type="ECO:0000256" key="2">
    <source>
        <dbReference type="ARBA" id="ARBA00005533"/>
    </source>
</evidence>
<evidence type="ECO:0000256" key="8">
    <source>
        <dbReference type="RuleBase" id="RU365033"/>
    </source>
</evidence>
<feature type="region of interest" description="Disordered" evidence="9">
    <location>
        <begin position="844"/>
        <end position="919"/>
    </location>
</feature>
<feature type="compositionally biased region" description="Polar residues" evidence="9">
    <location>
        <begin position="430"/>
        <end position="443"/>
    </location>
</feature>
<dbReference type="InterPro" id="IPR011856">
    <property type="entry name" value="tRNA_endonuc-like_dom_sf"/>
</dbReference>
<dbReference type="Proteomes" id="UP000246740">
    <property type="component" value="Unassembled WGS sequence"/>
</dbReference>
<evidence type="ECO:0000256" key="1">
    <source>
        <dbReference type="ARBA" id="ARBA00000983"/>
    </source>
</evidence>
<feature type="compositionally biased region" description="Polar residues" evidence="9">
    <location>
        <begin position="857"/>
        <end position="879"/>
    </location>
</feature>
<dbReference type="Pfam" id="PF08774">
    <property type="entry name" value="VRR_NUC"/>
    <property type="match status" value="1"/>
</dbReference>
<dbReference type="InterPro" id="IPR049132">
    <property type="entry name" value="FAN1-like_euk"/>
</dbReference>
<organism evidence="11 12">
    <name type="scientific">Testicularia cyperi</name>
    <dbReference type="NCBI Taxonomy" id="1882483"/>
    <lineage>
        <taxon>Eukaryota</taxon>
        <taxon>Fungi</taxon>
        <taxon>Dikarya</taxon>
        <taxon>Basidiomycota</taxon>
        <taxon>Ustilaginomycotina</taxon>
        <taxon>Ustilaginomycetes</taxon>
        <taxon>Ustilaginales</taxon>
        <taxon>Anthracoideaceae</taxon>
        <taxon>Testicularia</taxon>
    </lineage>
</organism>
<feature type="compositionally biased region" description="Basic and acidic residues" evidence="9">
    <location>
        <begin position="247"/>
        <end position="262"/>
    </location>
</feature>
<evidence type="ECO:0000256" key="9">
    <source>
        <dbReference type="SAM" id="MobiDB-lite"/>
    </source>
</evidence>
<dbReference type="GO" id="GO:0008409">
    <property type="term" value="F:5'-3' exonuclease activity"/>
    <property type="evidence" value="ECO:0007669"/>
    <property type="project" value="TreeGrafter"/>
</dbReference>
<evidence type="ECO:0000313" key="11">
    <source>
        <dbReference type="EMBL" id="PWZ00222.1"/>
    </source>
</evidence>
<feature type="compositionally biased region" description="Polar residues" evidence="9">
    <location>
        <begin position="513"/>
        <end position="531"/>
    </location>
</feature>
<dbReference type="Pfam" id="PF21170">
    <property type="entry name" value="FAN1_TPR"/>
    <property type="match status" value="1"/>
</dbReference>
<feature type="region of interest" description="Disordered" evidence="9">
    <location>
        <begin position="1"/>
        <end position="196"/>
    </location>
</feature>
<gene>
    <name evidence="11" type="ORF">BCV70DRAFT_231846</name>
</gene>